<dbReference type="InterPro" id="IPR002104">
    <property type="entry name" value="Integrase_catalytic"/>
</dbReference>
<dbReference type="PANTHER" id="PTHR30349:SF64">
    <property type="entry name" value="PROPHAGE INTEGRASE INTD-RELATED"/>
    <property type="match status" value="1"/>
</dbReference>
<gene>
    <name evidence="4" type="ORF">KGD83_21860</name>
</gene>
<dbReference type="Proteomes" id="UP000678016">
    <property type="component" value="Chromosome"/>
</dbReference>
<dbReference type="PROSITE" id="PS51898">
    <property type="entry name" value="TYR_RECOMBINASE"/>
    <property type="match status" value="1"/>
</dbReference>
<dbReference type="SUPFAM" id="SSF56349">
    <property type="entry name" value="DNA breaking-rejoining enzymes"/>
    <property type="match status" value="1"/>
</dbReference>
<dbReference type="InterPro" id="IPR050090">
    <property type="entry name" value="Tyrosine_recombinase_XerCD"/>
</dbReference>
<evidence type="ECO:0000256" key="2">
    <source>
        <dbReference type="SAM" id="MobiDB-lite"/>
    </source>
</evidence>
<keyword evidence="1" id="KW-0233">DNA recombination</keyword>
<sequence length="484" mass="54397">MDSTTYDVRIWKKIEVYRGKRKTTHTVRWRVGENGFREPHSTAAMADSFRSELVAATNRGEAFSLTTGRPASWKDPAEADKISEVSWFSFVCDYVDAHWGVSASHRLDRGKYLAKATVALVNDQATDRPSDDLLRTAMRNWALNKVHRDGERPPEIEQALTWLKDHTLPVQRLSDPAVARRALTEVTSKLPENGGGSLGAKSAVKGKRILSHCLDYAVERRHLEANPVSFHRNPAGAIKWTPPKVNNVVDERSVPSPALARKLLDALAAENRSGELLRPFFAVMYFAALRPEEAVNLLWSDVKLPVFTRDQKTGGWVAPEDAWGEITVREVAPDVGRRWTDSGCQRDTRPPKGRAEGETRPVPCLPLLSRILWEHGQREERGPNGLVFFGERGRQLATSTYSKAWRRARQAALSRDQLDTPLARRPYDLRSACVSTWLNEGIDPPQVAKWAGHSVDVLLRVYARCLEGREQEARRRAAAGFEGF</sequence>
<evidence type="ECO:0000313" key="5">
    <source>
        <dbReference type="Proteomes" id="UP000678016"/>
    </source>
</evidence>
<dbReference type="EMBL" id="CP074132">
    <property type="protein sequence ID" value="QUX27901.1"/>
    <property type="molecule type" value="Genomic_DNA"/>
</dbReference>
<organism evidence="4 5">
    <name type="scientific">Nocardiopsis akebiae</name>
    <dbReference type="NCBI Taxonomy" id="2831968"/>
    <lineage>
        <taxon>Bacteria</taxon>
        <taxon>Bacillati</taxon>
        <taxon>Actinomycetota</taxon>
        <taxon>Actinomycetes</taxon>
        <taxon>Streptosporangiales</taxon>
        <taxon>Nocardiopsidaceae</taxon>
        <taxon>Nocardiopsis</taxon>
    </lineage>
</organism>
<evidence type="ECO:0000313" key="4">
    <source>
        <dbReference type="EMBL" id="QUX27901.1"/>
    </source>
</evidence>
<dbReference type="InterPro" id="IPR013762">
    <property type="entry name" value="Integrase-like_cat_sf"/>
</dbReference>
<dbReference type="RefSeq" id="WP_212640943.1">
    <property type="nucleotide sequence ID" value="NZ_CP074132.1"/>
</dbReference>
<evidence type="ECO:0000259" key="3">
    <source>
        <dbReference type="PROSITE" id="PS51898"/>
    </source>
</evidence>
<evidence type="ECO:0000256" key="1">
    <source>
        <dbReference type="ARBA" id="ARBA00023172"/>
    </source>
</evidence>
<keyword evidence="5" id="KW-1185">Reference proteome</keyword>
<proteinExistence type="predicted"/>
<protein>
    <submittedName>
        <fullName evidence="4">Tyrosine-type recombinase/integrase</fullName>
    </submittedName>
</protein>
<dbReference type="PANTHER" id="PTHR30349">
    <property type="entry name" value="PHAGE INTEGRASE-RELATED"/>
    <property type="match status" value="1"/>
</dbReference>
<dbReference type="Pfam" id="PF00589">
    <property type="entry name" value="Phage_integrase"/>
    <property type="match status" value="1"/>
</dbReference>
<dbReference type="InterPro" id="IPR011010">
    <property type="entry name" value="DNA_brk_join_enz"/>
</dbReference>
<feature type="domain" description="Tyr recombinase" evidence="3">
    <location>
        <begin position="250"/>
        <end position="478"/>
    </location>
</feature>
<accession>A0ABX8C0H9</accession>
<feature type="region of interest" description="Disordered" evidence="2">
    <location>
        <begin position="338"/>
        <end position="359"/>
    </location>
</feature>
<dbReference type="Gene3D" id="1.10.443.10">
    <property type="entry name" value="Intergrase catalytic core"/>
    <property type="match status" value="1"/>
</dbReference>
<name>A0ABX8C0H9_9ACTN</name>
<reference evidence="5" key="1">
    <citation type="submission" date="2021-05" db="EMBL/GenBank/DDBJ databases">
        <title>Direct Submission.</title>
        <authorList>
            <person name="Li K."/>
            <person name="Gao J."/>
        </authorList>
    </citation>
    <scope>NUCLEOTIDE SEQUENCE [LARGE SCALE GENOMIC DNA]</scope>
    <source>
        <strain evidence="5">HDS12</strain>
    </source>
</reference>